<dbReference type="SUPFAM" id="SSF54189">
    <property type="entry name" value="Ribosomal proteins S24e, L23 and L15e"/>
    <property type="match status" value="1"/>
</dbReference>
<dbReference type="GO" id="GO:1990904">
    <property type="term" value="C:ribonucleoprotein complex"/>
    <property type="evidence" value="ECO:0007669"/>
    <property type="project" value="UniProtKB-KW"/>
</dbReference>
<proteinExistence type="inferred from homology"/>
<dbReference type="GO" id="GO:0005840">
    <property type="term" value="C:ribosome"/>
    <property type="evidence" value="ECO:0007669"/>
    <property type="project" value="UniProtKB-KW"/>
</dbReference>
<protein>
    <recommendedName>
        <fullName evidence="4">Large ribosomal subunit protein uL23</fullName>
    </recommendedName>
</protein>
<gene>
    <name evidence="4" type="primary">rplW</name>
    <name evidence="5" type="ORF">DBW97_04000</name>
</gene>
<comment type="similarity">
    <text evidence="1 4">Belongs to the universal ribosomal protein uL23 family.</text>
</comment>
<reference evidence="5 6" key="1">
    <citation type="journal article" date="2018" name="Microbiome">
        <title>Fine metagenomic profile of the Mediterranean stratified and mixed water columns revealed by assembly and recruitment.</title>
        <authorList>
            <person name="Haro-Moreno J.M."/>
            <person name="Lopez-Perez M."/>
            <person name="De La Torre J.R."/>
            <person name="Picazo A."/>
            <person name="Camacho A."/>
            <person name="Rodriguez-Valera F."/>
        </authorList>
    </citation>
    <scope>NUCLEOTIDE SEQUENCE [LARGE SCALE GENOMIC DNA]</scope>
    <source>
        <strain evidence="5">MED-G83</strain>
    </source>
</reference>
<keyword evidence="4" id="KW-0694">RNA-binding</keyword>
<dbReference type="PANTHER" id="PTHR11620">
    <property type="entry name" value="60S RIBOSOMAL PROTEIN L23A"/>
    <property type="match status" value="1"/>
</dbReference>
<comment type="caution">
    <text evidence="5">The sequence shown here is derived from an EMBL/GenBank/DDBJ whole genome shotgun (WGS) entry which is preliminary data.</text>
</comment>
<dbReference type="GO" id="GO:0006412">
    <property type="term" value="P:translation"/>
    <property type="evidence" value="ECO:0007669"/>
    <property type="project" value="UniProtKB-UniRule"/>
</dbReference>
<keyword evidence="4" id="KW-0699">rRNA-binding</keyword>
<evidence type="ECO:0000256" key="1">
    <source>
        <dbReference type="ARBA" id="ARBA00006700"/>
    </source>
</evidence>
<dbReference type="GO" id="GO:0003735">
    <property type="term" value="F:structural constituent of ribosome"/>
    <property type="evidence" value="ECO:0007669"/>
    <property type="project" value="InterPro"/>
</dbReference>
<evidence type="ECO:0000313" key="6">
    <source>
        <dbReference type="Proteomes" id="UP000252147"/>
    </source>
</evidence>
<evidence type="ECO:0000256" key="3">
    <source>
        <dbReference type="ARBA" id="ARBA00023274"/>
    </source>
</evidence>
<accession>A0A368BKX3</accession>
<organism evidence="5 6">
    <name type="scientific">SAR86 cluster bacterium</name>
    <dbReference type="NCBI Taxonomy" id="2030880"/>
    <lineage>
        <taxon>Bacteria</taxon>
        <taxon>Pseudomonadati</taxon>
        <taxon>Pseudomonadota</taxon>
        <taxon>Gammaproteobacteria</taxon>
        <taxon>SAR86 cluster</taxon>
    </lineage>
</organism>
<dbReference type="NCBIfam" id="NF004359">
    <property type="entry name" value="PRK05738.1-3"/>
    <property type="match status" value="1"/>
</dbReference>
<dbReference type="Gene3D" id="3.30.70.330">
    <property type="match status" value="1"/>
</dbReference>
<dbReference type="GO" id="GO:0019843">
    <property type="term" value="F:rRNA binding"/>
    <property type="evidence" value="ECO:0007669"/>
    <property type="project" value="UniProtKB-UniRule"/>
</dbReference>
<dbReference type="EMBL" id="QOPD01000006">
    <property type="protein sequence ID" value="RCL37960.1"/>
    <property type="molecule type" value="Genomic_DNA"/>
</dbReference>
<dbReference type="InterPro" id="IPR013025">
    <property type="entry name" value="Ribosomal_uL23-like"/>
</dbReference>
<dbReference type="NCBIfam" id="NF004363">
    <property type="entry name" value="PRK05738.2-4"/>
    <property type="match status" value="1"/>
</dbReference>
<dbReference type="AlphaFoldDB" id="A0A368BKX3"/>
<sequence length="99" mass="11281">MLSERSYTTIISPVISEKSAIQKTNSNTYVFKVAKDADKKEITSSIEDIFGVKVSSVRVLNSKFKNKRNRFGSYKTSTYKKAYVTLEDGKEINLENPFK</sequence>
<comment type="function">
    <text evidence="4">One of the early assembly proteins it binds 23S rRNA. One of the proteins that surrounds the polypeptide exit tunnel on the outside of the ribosome. Forms the main docking site for trigger factor binding to the ribosome.</text>
</comment>
<comment type="subunit">
    <text evidence="4">Part of the 50S ribosomal subunit. Contacts protein L29, and trigger factor when it is bound to the ribosome.</text>
</comment>
<keyword evidence="3 4" id="KW-0687">Ribonucleoprotein</keyword>
<evidence type="ECO:0000256" key="4">
    <source>
        <dbReference type="HAMAP-Rule" id="MF_01369"/>
    </source>
</evidence>
<dbReference type="InterPro" id="IPR012678">
    <property type="entry name" value="Ribosomal_uL23/eL15/eS24_sf"/>
</dbReference>
<dbReference type="Pfam" id="PF00276">
    <property type="entry name" value="Ribosomal_L23"/>
    <property type="match status" value="1"/>
</dbReference>
<dbReference type="Proteomes" id="UP000252147">
    <property type="component" value="Unassembled WGS sequence"/>
</dbReference>
<keyword evidence="2 4" id="KW-0689">Ribosomal protein</keyword>
<dbReference type="InterPro" id="IPR012677">
    <property type="entry name" value="Nucleotide-bd_a/b_plait_sf"/>
</dbReference>
<dbReference type="HAMAP" id="MF_01369_B">
    <property type="entry name" value="Ribosomal_uL23_B"/>
    <property type="match status" value="1"/>
</dbReference>
<evidence type="ECO:0000313" key="5">
    <source>
        <dbReference type="EMBL" id="RCL37960.1"/>
    </source>
</evidence>
<name>A0A368BKX3_9GAMM</name>
<evidence type="ECO:0000256" key="2">
    <source>
        <dbReference type="ARBA" id="ARBA00022980"/>
    </source>
</evidence>